<evidence type="ECO:0008006" key="3">
    <source>
        <dbReference type="Google" id="ProtNLM"/>
    </source>
</evidence>
<dbReference type="EMBL" id="GL376620">
    <property type="status" value="NOT_ANNOTATED_CDS"/>
    <property type="molecule type" value="Genomic_DNA"/>
</dbReference>
<dbReference type="AlphaFoldDB" id="K3W6V0"/>
<dbReference type="HOGENOM" id="CLU_2502895_0_0_1"/>
<sequence length="86" mass="10316">MQDFVLMLQAQFRMYCARKQFMTARQAAIVIQRHVVARIKGKADRKTFMEYRHGATALQKTFRMWQARKSYERKYSALLRIQVSLL</sequence>
<reference evidence="2" key="1">
    <citation type="journal article" date="2010" name="Genome Biol.">
        <title>Genome sequence of the necrotrophic plant pathogen Pythium ultimum reveals original pathogenicity mechanisms and effector repertoire.</title>
        <authorList>
            <person name="Levesque C.A."/>
            <person name="Brouwer H."/>
            <person name="Cano L."/>
            <person name="Hamilton J.P."/>
            <person name="Holt C."/>
            <person name="Huitema E."/>
            <person name="Raffaele S."/>
            <person name="Robideau G.P."/>
            <person name="Thines M."/>
            <person name="Win J."/>
            <person name="Zerillo M.M."/>
            <person name="Beakes G.W."/>
            <person name="Boore J.L."/>
            <person name="Busam D."/>
            <person name="Dumas B."/>
            <person name="Ferriera S."/>
            <person name="Fuerstenberg S.I."/>
            <person name="Gachon C.M."/>
            <person name="Gaulin E."/>
            <person name="Govers F."/>
            <person name="Grenville-Briggs L."/>
            <person name="Horner N."/>
            <person name="Hostetler J."/>
            <person name="Jiang R.H."/>
            <person name="Johnson J."/>
            <person name="Krajaejun T."/>
            <person name="Lin H."/>
            <person name="Meijer H.J."/>
            <person name="Moore B."/>
            <person name="Morris P."/>
            <person name="Phuntmart V."/>
            <person name="Puiu D."/>
            <person name="Shetty J."/>
            <person name="Stajich J.E."/>
            <person name="Tripathy S."/>
            <person name="Wawra S."/>
            <person name="van West P."/>
            <person name="Whitty B.R."/>
            <person name="Coutinho P.M."/>
            <person name="Henrissat B."/>
            <person name="Martin F."/>
            <person name="Thomas P.D."/>
            <person name="Tyler B.M."/>
            <person name="De Vries R.P."/>
            <person name="Kamoun S."/>
            <person name="Yandell M."/>
            <person name="Tisserat N."/>
            <person name="Buell C.R."/>
        </authorList>
    </citation>
    <scope>NUCLEOTIDE SEQUENCE</scope>
    <source>
        <strain evidence="2">DAOM:BR144</strain>
    </source>
</reference>
<reference evidence="2" key="2">
    <citation type="submission" date="2010-04" db="EMBL/GenBank/DDBJ databases">
        <authorList>
            <person name="Buell R."/>
            <person name="Hamilton J."/>
            <person name="Hostetler J."/>
        </authorList>
    </citation>
    <scope>NUCLEOTIDE SEQUENCE [LARGE SCALE GENOMIC DNA]</scope>
    <source>
        <strain evidence="2">DAOM:BR144</strain>
    </source>
</reference>
<dbReference type="SMART" id="SM00015">
    <property type="entry name" value="IQ"/>
    <property type="match status" value="2"/>
</dbReference>
<dbReference type="EnsemblProtists" id="PYU1_T000691">
    <property type="protein sequence ID" value="PYU1_T000691"/>
    <property type="gene ID" value="PYU1_G000691"/>
</dbReference>
<dbReference type="InterPro" id="IPR000048">
    <property type="entry name" value="IQ_motif_EF-hand-BS"/>
</dbReference>
<keyword evidence="2" id="KW-1185">Reference proteome</keyword>
<accession>K3W6V0</accession>
<dbReference type="InParanoid" id="K3W6V0"/>
<organism evidence="1 2">
    <name type="scientific">Globisporangium ultimum (strain ATCC 200006 / CBS 805.95 / DAOM BR144)</name>
    <name type="common">Pythium ultimum</name>
    <dbReference type="NCBI Taxonomy" id="431595"/>
    <lineage>
        <taxon>Eukaryota</taxon>
        <taxon>Sar</taxon>
        <taxon>Stramenopiles</taxon>
        <taxon>Oomycota</taxon>
        <taxon>Peronosporomycetes</taxon>
        <taxon>Pythiales</taxon>
        <taxon>Pythiaceae</taxon>
        <taxon>Globisporangium</taxon>
    </lineage>
</organism>
<dbReference type="Proteomes" id="UP000019132">
    <property type="component" value="Unassembled WGS sequence"/>
</dbReference>
<dbReference type="STRING" id="431595.K3W6V0"/>
<proteinExistence type="predicted"/>
<dbReference type="Pfam" id="PF00612">
    <property type="entry name" value="IQ"/>
    <property type="match status" value="2"/>
</dbReference>
<dbReference type="PROSITE" id="PS50096">
    <property type="entry name" value="IQ"/>
    <property type="match status" value="2"/>
</dbReference>
<protein>
    <recommendedName>
        <fullName evidence="3">Myosin motor domain-containing protein</fullName>
    </recommendedName>
</protein>
<evidence type="ECO:0000313" key="1">
    <source>
        <dbReference type="EnsemblProtists" id="PYU1_T000691"/>
    </source>
</evidence>
<reference evidence="1" key="3">
    <citation type="submission" date="2015-02" db="UniProtKB">
        <authorList>
            <consortium name="EnsemblProtists"/>
        </authorList>
    </citation>
    <scope>IDENTIFICATION</scope>
    <source>
        <strain evidence="1">DAOM BR144</strain>
    </source>
</reference>
<evidence type="ECO:0000313" key="2">
    <source>
        <dbReference type="Proteomes" id="UP000019132"/>
    </source>
</evidence>
<dbReference type="Gene3D" id="1.20.5.190">
    <property type="match status" value="2"/>
</dbReference>
<name>K3W6V0_GLOUD</name>
<dbReference type="VEuPathDB" id="FungiDB:PYU1_G000691"/>